<proteinExistence type="predicted"/>
<dbReference type="EMBL" id="JARJLM010000731">
    <property type="protein sequence ID" value="MDF3840018.1"/>
    <property type="molecule type" value="Genomic_DNA"/>
</dbReference>
<protein>
    <submittedName>
        <fullName evidence="1">Uncharacterized protein</fullName>
    </submittedName>
</protein>
<organism evidence="1 2">
    <name type="scientific">Cupriavidus basilensis</name>
    <dbReference type="NCBI Taxonomy" id="68895"/>
    <lineage>
        <taxon>Bacteria</taxon>
        <taxon>Pseudomonadati</taxon>
        <taxon>Pseudomonadota</taxon>
        <taxon>Betaproteobacteria</taxon>
        <taxon>Burkholderiales</taxon>
        <taxon>Burkholderiaceae</taxon>
        <taxon>Cupriavidus</taxon>
    </lineage>
</organism>
<keyword evidence="2" id="KW-1185">Reference proteome</keyword>
<evidence type="ECO:0000313" key="1">
    <source>
        <dbReference type="EMBL" id="MDF3840018.1"/>
    </source>
</evidence>
<comment type="caution">
    <text evidence="1">The sequence shown here is derived from an EMBL/GenBank/DDBJ whole genome shotgun (WGS) entry which is preliminary data.</text>
</comment>
<gene>
    <name evidence="1" type="ORF">P3W85_44915</name>
</gene>
<dbReference type="RefSeq" id="WP_276269586.1">
    <property type="nucleotide sequence ID" value="NZ_JARJLM010000731.1"/>
</dbReference>
<accession>A0ABT6B5C2</accession>
<name>A0ABT6B5C2_9BURK</name>
<dbReference type="Proteomes" id="UP001216674">
    <property type="component" value="Unassembled WGS sequence"/>
</dbReference>
<sequence>MIGDQYQDIVSLGNAVISAVSHEGLTVQLINGKPATLAVIDPSGKIYEAGSHVCEVAWQTSIASYRRFLIGKGHLRIYSAEDSIRMQLGRARYC</sequence>
<reference evidence="1 2" key="1">
    <citation type="submission" date="2023-03" db="EMBL/GenBank/DDBJ databases">
        <title>Draft assemblies of triclosan tolerant bacteria isolated from returned activated sludge.</title>
        <authorList>
            <person name="Van Hamelsveld S."/>
        </authorList>
    </citation>
    <scope>NUCLEOTIDE SEQUENCE [LARGE SCALE GENOMIC DNA]</scope>
    <source>
        <strain evidence="1 2">GW210010_S58</strain>
    </source>
</reference>
<evidence type="ECO:0000313" key="2">
    <source>
        <dbReference type="Proteomes" id="UP001216674"/>
    </source>
</evidence>